<reference evidence="1 2" key="1">
    <citation type="submission" date="2019-03" db="EMBL/GenBank/DDBJ databases">
        <title>Genomic Encyclopedia of Type Strains, Phase IV (KMG-IV): sequencing the most valuable type-strain genomes for metagenomic binning, comparative biology and taxonomic classification.</title>
        <authorList>
            <person name="Goeker M."/>
        </authorList>
    </citation>
    <scope>NUCLEOTIDE SEQUENCE [LARGE SCALE GENOMIC DNA]</scope>
    <source>
        <strain evidence="1 2">DSM 28697</strain>
    </source>
</reference>
<gene>
    <name evidence="1" type="ORF">EV213_12242</name>
</gene>
<dbReference type="Proteomes" id="UP000295632">
    <property type="component" value="Unassembled WGS sequence"/>
</dbReference>
<evidence type="ECO:0000313" key="2">
    <source>
        <dbReference type="Proteomes" id="UP000295632"/>
    </source>
</evidence>
<dbReference type="RefSeq" id="WP_166639403.1">
    <property type="nucleotide sequence ID" value="NZ_SNYJ01000022.1"/>
</dbReference>
<comment type="caution">
    <text evidence="1">The sequence shown here is derived from an EMBL/GenBank/DDBJ whole genome shotgun (WGS) entry which is preliminary data.</text>
</comment>
<keyword evidence="2" id="KW-1185">Reference proteome</keyword>
<dbReference type="AlphaFoldDB" id="A0A4R6TYG6"/>
<evidence type="ECO:0000313" key="1">
    <source>
        <dbReference type="EMBL" id="TDQ35255.1"/>
    </source>
</evidence>
<organism evidence="1 2">
    <name type="scientific">Aureibacillus halotolerans</name>
    <dbReference type="NCBI Taxonomy" id="1508390"/>
    <lineage>
        <taxon>Bacteria</taxon>
        <taxon>Bacillati</taxon>
        <taxon>Bacillota</taxon>
        <taxon>Bacilli</taxon>
        <taxon>Bacillales</taxon>
        <taxon>Bacillaceae</taxon>
        <taxon>Aureibacillus</taxon>
    </lineage>
</organism>
<protein>
    <submittedName>
        <fullName evidence="1">Uncharacterized protein</fullName>
    </submittedName>
</protein>
<dbReference type="EMBL" id="SNYJ01000022">
    <property type="protein sequence ID" value="TDQ35255.1"/>
    <property type="molecule type" value="Genomic_DNA"/>
</dbReference>
<name>A0A4R6TYG6_9BACI</name>
<proteinExistence type="predicted"/>
<sequence length="57" mass="6775">MTRRVVETKAVSADRERLLVVTVYEEGINKEFIRRQNIYSKRHDVLVKSGSQYDFKD</sequence>
<accession>A0A4R6TYG6</accession>